<keyword evidence="4" id="KW-0602">Photosynthesis</keyword>
<proteinExistence type="inferred from homology"/>
<dbReference type="GO" id="GO:0000287">
    <property type="term" value="F:magnesium ion binding"/>
    <property type="evidence" value="ECO:0007669"/>
    <property type="project" value="TreeGrafter"/>
</dbReference>
<dbReference type="GO" id="GO:0003864">
    <property type="term" value="F:3-methyl-2-oxobutanoate hydroxymethyltransferase activity"/>
    <property type="evidence" value="ECO:0007669"/>
    <property type="project" value="UniProtKB-EC"/>
</dbReference>
<protein>
    <recommendedName>
        <fullName evidence="3">3-methyl-2-oxobutanoate hydroxymethyltransferase</fullName>
        <ecNumber evidence="3">2.1.2.11</ecNumber>
    </recommendedName>
</protein>
<dbReference type="SUPFAM" id="SSF51621">
    <property type="entry name" value="Phosphoenolpyruvate/pyruvate domain"/>
    <property type="match status" value="2"/>
</dbReference>
<evidence type="ECO:0000256" key="2">
    <source>
        <dbReference type="ARBA" id="ARBA00008676"/>
    </source>
</evidence>
<comment type="caution">
    <text evidence="7">The sequence shown here is derived from an EMBL/GenBank/DDBJ whole genome shotgun (WGS) entry which is preliminary data.</text>
</comment>
<dbReference type="UniPathway" id="UPA00028">
    <property type="reaction ID" value="UER00003"/>
</dbReference>
<dbReference type="AlphaFoldDB" id="A0A835FBH3"/>
<sequence>MAHAAALAPPVSHQPAHHARIAAGNKMRPQKQASWRLLSHAPEAAVYGGGGAARKQQQHAEAAPAPRPVTLATLRGKHRRGEPITMVTAYDYSSAVHVDAAGIDLILVGDSAAMVAHGHDNTLPISLDLMLEHCRAVVRGAPRPLIVGDLPFGSYELVKEGGVDVVKMEGGAPSRVSAAKAIVEAGVAVMGHVGLTPQAISVLGGFRAQGKTVDSALKVVEAALALQEVGCFAVVLECLPPKRCKFQPLASELDTCAVAPKFCKQFANVGAVINKALTEYRGEVEARSFPDAIYTPYKMSSADADAFANVLQQMGFNGAAAAAAAAADSAENLIDNRKPQEKKTNGVLSAGAALPCSQRWLLLGGCGPPRARAATSHQLKTMMRRPLLVRQLARRLLSNVPESTVYGGPRPQESSAARRVTLTTLRGKHRRGEPITVVTAYDYPSAVHVDSAGIDVCLVGDSAAMVVHGHDTTLPITLDVMLEHCRAVARGAPRPLLVGDLPFGCYESSTAQPLQHRH</sequence>
<evidence type="ECO:0000256" key="6">
    <source>
        <dbReference type="ARBA" id="ARBA00049172"/>
    </source>
</evidence>
<keyword evidence="8" id="KW-1185">Reference proteome</keyword>
<organism evidence="7 8">
    <name type="scientific">Digitaria exilis</name>
    <dbReference type="NCBI Taxonomy" id="1010633"/>
    <lineage>
        <taxon>Eukaryota</taxon>
        <taxon>Viridiplantae</taxon>
        <taxon>Streptophyta</taxon>
        <taxon>Embryophyta</taxon>
        <taxon>Tracheophyta</taxon>
        <taxon>Spermatophyta</taxon>
        <taxon>Magnoliopsida</taxon>
        <taxon>Liliopsida</taxon>
        <taxon>Poales</taxon>
        <taxon>Poaceae</taxon>
        <taxon>PACMAD clade</taxon>
        <taxon>Panicoideae</taxon>
        <taxon>Panicodae</taxon>
        <taxon>Paniceae</taxon>
        <taxon>Anthephorinae</taxon>
        <taxon>Digitaria</taxon>
    </lineage>
</organism>
<name>A0A835FBH3_9POAL</name>
<accession>A0A835FBH3</accession>
<dbReference type="PANTHER" id="PTHR20881">
    <property type="entry name" value="3-METHYL-2-OXOBUTANOATE HYDROXYMETHYLTRANSFERASE"/>
    <property type="match status" value="1"/>
</dbReference>
<evidence type="ECO:0000256" key="4">
    <source>
        <dbReference type="ARBA" id="ARBA00022531"/>
    </source>
</evidence>
<dbReference type="GO" id="GO:0015940">
    <property type="term" value="P:pantothenate biosynthetic process"/>
    <property type="evidence" value="ECO:0007669"/>
    <property type="project" value="UniProtKB-UniPathway"/>
</dbReference>
<dbReference type="CDD" id="cd06557">
    <property type="entry name" value="KPHMT-like"/>
    <property type="match status" value="1"/>
</dbReference>
<evidence type="ECO:0000313" key="7">
    <source>
        <dbReference type="EMBL" id="KAF8733555.1"/>
    </source>
</evidence>
<reference evidence="7" key="1">
    <citation type="submission" date="2020-07" db="EMBL/GenBank/DDBJ databases">
        <title>Genome sequence and genetic diversity analysis of an under-domesticated orphan crop, white fonio (Digitaria exilis).</title>
        <authorList>
            <person name="Bennetzen J.L."/>
            <person name="Chen S."/>
            <person name="Ma X."/>
            <person name="Wang X."/>
            <person name="Yssel A.E.J."/>
            <person name="Chaluvadi S.R."/>
            <person name="Johnson M."/>
            <person name="Gangashetty P."/>
            <person name="Hamidou F."/>
            <person name="Sanogo M.D."/>
            <person name="Zwaenepoel A."/>
            <person name="Wallace J."/>
            <person name="Van De Peer Y."/>
            <person name="Van Deynze A."/>
        </authorList>
    </citation>
    <scope>NUCLEOTIDE SEQUENCE</scope>
    <source>
        <tissue evidence="7">Leaves</tissue>
    </source>
</reference>
<dbReference type="InterPro" id="IPR015813">
    <property type="entry name" value="Pyrv/PenolPyrv_kinase-like_dom"/>
</dbReference>
<dbReference type="InterPro" id="IPR003700">
    <property type="entry name" value="Pantoate_hydroxy_MeTrfase"/>
</dbReference>
<dbReference type="EC" id="2.1.2.11" evidence="3"/>
<dbReference type="InterPro" id="IPR040442">
    <property type="entry name" value="Pyrv_kinase-like_dom_sf"/>
</dbReference>
<evidence type="ECO:0000256" key="1">
    <source>
        <dbReference type="ARBA" id="ARBA00005033"/>
    </source>
</evidence>
<dbReference type="PANTHER" id="PTHR20881:SF0">
    <property type="entry name" value="3-METHYL-2-OXOBUTANOATE HYDROXYMETHYLTRANSFERASE"/>
    <property type="match status" value="1"/>
</dbReference>
<evidence type="ECO:0000256" key="3">
    <source>
        <dbReference type="ARBA" id="ARBA00012618"/>
    </source>
</evidence>
<evidence type="ECO:0000256" key="5">
    <source>
        <dbReference type="ARBA" id="ARBA00022679"/>
    </source>
</evidence>
<dbReference type="Pfam" id="PF02548">
    <property type="entry name" value="Pantoate_transf"/>
    <property type="match status" value="2"/>
</dbReference>
<comment type="pathway">
    <text evidence="1">Cofactor biosynthesis; (R)-pantothenate biosynthesis; (R)-pantoate from 3-methyl-2-oxobutanoate: step 1/2.</text>
</comment>
<keyword evidence="5" id="KW-0808">Transferase</keyword>
<dbReference type="EMBL" id="JACEFO010001600">
    <property type="protein sequence ID" value="KAF8733555.1"/>
    <property type="molecule type" value="Genomic_DNA"/>
</dbReference>
<comment type="catalytic activity">
    <reaction evidence="6">
        <text>(6R)-5,10-methylene-5,6,7,8-tetrahydrofolate + 3-methyl-2-oxobutanoate + H2O = 2-dehydropantoate + (6S)-5,6,7,8-tetrahydrofolate</text>
        <dbReference type="Rhea" id="RHEA:11824"/>
        <dbReference type="ChEBI" id="CHEBI:11561"/>
        <dbReference type="ChEBI" id="CHEBI:11851"/>
        <dbReference type="ChEBI" id="CHEBI:15377"/>
        <dbReference type="ChEBI" id="CHEBI:15636"/>
        <dbReference type="ChEBI" id="CHEBI:57453"/>
        <dbReference type="EC" id="2.1.2.11"/>
    </reaction>
</comment>
<comment type="similarity">
    <text evidence="2">Belongs to the PanB family.</text>
</comment>
<dbReference type="GO" id="GO:0005739">
    <property type="term" value="C:mitochondrion"/>
    <property type="evidence" value="ECO:0007669"/>
    <property type="project" value="TreeGrafter"/>
</dbReference>
<dbReference type="GO" id="GO:0015979">
    <property type="term" value="P:photosynthesis"/>
    <property type="evidence" value="ECO:0007669"/>
    <property type="project" value="UniProtKB-KW"/>
</dbReference>
<evidence type="ECO:0000313" key="8">
    <source>
        <dbReference type="Proteomes" id="UP000636709"/>
    </source>
</evidence>
<gene>
    <name evidence="7" type="ORF">HU200_014860</name>
</gene>
<dbReference type="OrthoDB" id="425211at2759"/>
<dbReference type="Gene3D" id="3.20.20.60">
    <property type="entry name" value="Phosphoenolpyruvate-binding domains"/>
    <property type="match status" value="3"/>
</dbReference>
<dbReference type="Proteomes" id="UP000636709">
    <property type="component" value="Unassembled WGS sequence"/>
</dbReference>